<protein>
    <submittedName>
        <fullName evidence="1">Uncharacterized protein</fullName>
    </submittedName>
</protein>
<gene>
    <name evidence="1" type="ORF">CG50_14825</name>
</gene>
<accession>A0A086Y1L1</accession>
<dbReference type="Proteomes" id="UP000028824">
    <property type="component" value="Unassembled WGS sequence"/>
</dbReference>
<dbReference type="AlphaFoldDB" id="A0A086Y1L1"/>
<dbReference type="RefSeq" id="WP_036636209.1">
    <property type="nucleotide sequence ID" value="NZ_JFZB01000007.1"/>
</dbReference>
<reference evidence="1 2" key="1">
    <citation type="submission" date="2014-03" db="EMBL/GenBank/DDBJ databases">
        <title>Genome of Paenirhodobacter enshiensis DW2-9.</title>
        <authorList>
            <person name="Wang D."/>
            <person name="Wang G."/>
        </authorList>
    </citation>
    <scope>NUCLEOTIDE SEQUENCE [LARGE SCALE GENOMIC DNA]</scope>
    <source>
        <strain evidence="1 2">DW2-9</strain>
    </source>
</reference>
<sequence length="69" mass="7414">MARVSPIYVNEKNAAALLDMGIGEFRSHVIAGHLPRGLEIVPGVVRWDAEALRCIGRGDAIEGMGGVNW</sequence>
<dbReference type="eggNOG" id="ENOG5033F0M">
    <property type="taxonomic scope" value="Bacteria"/>
</dbReference>
<dbReference type="OrthoDB" id="7874220at2"/>
<organism evidence="1 2">
    <name type="scientific">Paenirhodobacter enshiensis</name>
    <dbReference type="NCBI Taxonomy" id="1105367"/>
    <lineage>
        <taxon>Bacteria</taxon>
        <taxon>Pseudomonadati</taxon>
        <taxon>Pseudomonadota</taxon>
        <taxon>Alphaproteobacteria</taxon>
        <taxon>Rhodobacterales</taxon>
        <taxon>Rhodobacter group</taxon>
        <taxon>Paenirhodobacter</taxon>
    </lineage>
</organism>
<name>A0A086Y1L1_9RHOB</name>
<evidence type="ECO:0000313" key="2">
    <source>
        <dbReference type="Proteomes" id="UP000028824"/>
    </source>
</evidence>
<proteinExistence type="predicted"/>
<evidence type="ECO:0000313" key="1">
    <source>
        <dbReference type="EMBL" id="KFI28161.1"/>
    </source>
</evidence>
<keyword evidence="2" id="KW-1185">Reference proteome</keyword>
<dbReference type="EMBL" id="JFZB01000007">
    <property type="protein sequence ID" value="KFI28161.1"/>
    <property type="molecule type" value="Genomic_DNA"/>
</dbReference>
<dbReference type="STRING" id="1105367.CG50_14825"/>
<comment type="caution">
    <text evidence="1">The sequence shown here is derived from an EMBL/GenBank/DDBJ whole genome shotgun (WGS) entry which is preliminary data.</text>
</comment>